<feature type="domain" description="Flagellar basal-body/hook protein C-terminal" evidence="8">
    <location>
        <begin position="857"/>
        <end position="896"/>
    </location>
</feature>
<keyword evidence="10" id="KW-0282">Flagellum</keyword>
<gene>
    <name evidence="10" type="ORF">EDC29_10510</name>
</gene>
<dbReference type="PANTHER" id="PTHR30033">
    <property type="entry name" value="FLAGELLAR HOOK-ASSOCIATED PROTEIN 1"/>
    <property type="match status" value="1"/>
</dbReference>
<evidence type="ECO:0000256" key="5">
    <source>
        <dbReference type="ARBA" id="ARBA00022525"/>
    </source>
</evidence>
<dbReference type="InterPro" id="IPR001444">
    <property type="entry name" value="Flag_bb_rod_N"/>
</dbReference>
<comment type="similarity">
    <text evidence="3">Belongs to the flagella basal body rod proteins family.</text>
</comment>
<comment type="subcellular location">
    <subcellularLocation>
        <location evidence="1">Bacterial flagellum</location>
    </subcellularLocation>
    <subcellularLocation>
        <location evidence="2">Secreted</location>
    </subcellularLocation>
</comment>
<feature type="domain" description="Flagellar basal body rod protein N-terminal" evidence="7">
    <location>
        <begin position="6"/>
        <end position="34"/>
    </location>
</feature>
<evidence type="ECO:0000313" key="10">
    <source>
        <dbReference type="EMBL" id="TCW35836.1"/>
    </source>
</evidence>
<evidence type="ECO:0000259" key="7">
    <source>
        <dbReference type="Pfam" id="PF00460"/>
    </source>
</evidence>
<dbReference type="Pfam" id="PF00460">
    <property type="entry name" value="Flg_bb_rod"/>
    <property type="match status" value="1"/>
</dbReference>
<keyword evidence="10" id="KW-0966">Cell projection</keyword>
<feature type="domain" description="Flagellar hook-associated protein FlgK helical" evidence="9">
    <location>
        <begin position="92"/>
        <end position="324"/>
    </location>
</feature>
<evidence type="ECO:0000259" key="9">
    <source>
        <dbReference type="Pfam" id="PF22638"/>
    </source>
</evidence>
<dbReference type="GO" id="GO:0005576">
    <property type="term" value="C:extracellular region"/>
    <property type="evidence" value="ECO:0007669"/>
    <property type="project" value="UniProtKB-SubCell"/>
</dbReference>
<dbReference type="GO" id="GO:0005198">
    <property type="term" value="F:structural molecule activity"/>
    <property type="evidence" value="ECO:0007669"/>
    <property type="project" value="InterPro"/>
</dbReference>
<dbReference type="GO" id="GO:0044780">
    <property type="term" value="P:bacterial-type flagellum assembly"/>
    <property type="evidence" value="ECO:0007669"/>
    <property type="project" value="InterPro"/>
</dbReference>
<keyword evidence="10" id="KW-0969">Cilium</keyword>
<evidence type="ECO:0000259" key="8">
    <source>
        <dbReference type="Pfam" id="PF06429"/>
    </source>
</evidence>
<accession>A0A4R4AB68</accession>
<protein>
    <recommendedName>
        <fullName evidence="4">Flagellar hook-associated protein 1</fullName>
    </recommendedName>
</protein>
<dbReference type="GO" id="GO:0009424">
    <property type="term" value="C:bacterial-type flagellum hook"/>
    <property type="evidence" value="ECO:0007669"/>
    <property type="project" value="InterPro"/>
</dbReference>
<dbReference type="Pfam" id="PF06429">
    <property type="entry name" value="Flg_bbr_C"/>
    <property type="match status" value="1"/>
</dbReference>
<dbReference type="PANTHER" id="PTHR30033:SF1">
    <property type="entry name" value="FLAGELLAR HOOK-ASSOCIATED PROTEIN 1"/>
    <property type="match status" value="1"/>
</dbReference>
<dbReference type="Pfam" id="PF22638">
    <property type="entry name" value="FlgK_D1"/>
    <property type="match status" value="1"/>
</dbReference>
<comment type="caution">
    <text evidence="10">The sequence shown here is derived from an EMBL/GenBank/DDBJ whole genome shotgun (WGS) entry which is preliminary data.</text>
</comment>
<sequence>MSILGTGVSGLLAFQRALSTTGHNIANAATEGYTRQRVDFSTRTPQFTGGYYVGQGVTADGIRRIQDDLVDARLRTSLSDNGYGSVRAEYAERVDSLLADATTGMAPVLENYFAAVQDVADDPTAIAARTALIGEAESLSARFSRVNGEIEEQRGLLNGEIRSSVDEINQLTAAIAELNTQVVTGDSRGSQPNDLLDQRDLLLNQLAEKIDLNTTVQDDGSVNVFVGNGQALVTGGNAAELVARSFSGDGNIDVGLKTSGGDQPVDISRFVTGGELGAMLETRTGILDEAQNTLGFIALNLGAAFNQQHTLGVDRDGNLGGELFAIPEPDVYPTPGNAASGQLEVTLEDVGELTQNDYRLRFTGSAYRLETLPDGTDVPLTPDPDDPDVLTGGGLRIDTGDLSGAASRDQWLIQPTRGAADSLEVLISDPEKIAAAGAMVADAGDLNASAVQIASVVAVDGDDPRLLNSAVVGYNGYGYTLDGVELPPSAVNVDEQGFTTISANGWALTLDGTPEVGDEFSVAGNGGVDIVLGQDNLRPDVVSRSVIDTTDPDLLDEVVIEFDGTDYTLDGVALTPPDLTTLPSGNIQITANGWQLELQNAWIAGDRFTVGGGGTLAVTPDAGNTGTAAVLESRVTDPEADFSTASTLAFNGTNYVLDGTVLPNSAVEVAPDGNTTTITANGWALTLDSQPAAGDQFDIGGLAEIAVYPDPANGVSAAEVRVTDSEHPRFADTVELSYDAATFQYSLDGVPLPTSAVSGSADGRVTIAANGWEVTLERAPNDGEVFEISGNVQREGDNRNMLELTRLQDARILEGDESIQNGYNSLISEVGTQTRQAQIVRDASATQLESAQAQRESISGVNLDEEAANLLRYQQAYQASAQVIATTSTLFDTLINAVRR</sequence>
<evidence type="ECO:0000256" key="6">
    <source>
        <dbReference type="ARBA" id="ARBA00023143"/>
    </source>
</evidence>
<dbReference type="EMBL" id="SMDC01000005">
    <property type="protein sequence ID" value="TCW35836.1"/>
    <property type="molecule type" value="Genomic_DNA"/>
</dbReference>
<dbReference type="RefSeq" id="WP_132229505.1">
    <property type="nucleotide sequence ID" value="NZ_NRRH01000005.1"/>
</dbReference>
<dbReference type="NCBIfam" id="TIGR02492">
    <property type="entry name" value="flgK_ends"/>
    <property type="match status" value="1"/>
</dbReference>
<organism evidence="10 11">
    <name type="scientific">Marichromatium gracile</name>
    <name type="common">Chromatium gracile</name>
    <dbReference type="NCBI Taxonomy" id="1048"/>
    <lineage>
        <taxon>Bacteria</taxon>
        <taxon>Pseudomonadati</taxon>
        <taxon>Pseudomonadota</taxon>
        <taxon>Gammaproteobacteria</taxon>
        <taxon>Chromatiales</taxon>
        <taxon>Chromatiaceae</taxon>
        <taxon>Marichromatium</taxon>
    </lineage>
</organism>
<dbReference type="InterPro" id="IPR002371">
    <property type="entry name" value="FlgK"/>
</dbReference>
<evidence type="ECO:0000256" key="2">
    <source>
        <dbReference type="ARBA" id="ARBA00004613"/>
    </source>
</evidence>
<name>A0A4R4AB68_MARGR</name>
<proteinExistence type="inferred from homology"/>
<dbReference type="Proteomes" id="UP000295247">
    <property type="component" value="Unassembled WGS sequence"/>
</dbReference>
<dbReference type="AlphaFoldDB" id="A0A4R4AB68"/>
<dbReference type="PRINTS" id="PR01005">
    <property type="entry name" value="FLGHOOKAP1"/>
</dbReference>
<evidence type="ECO:0000313" key="11">
    <source>
        <dbReference type="Proteomes" id="UP000295247"/>
    </source>
</evidence>
<dbReference type="SUPFAM" id="SSF64518">
    <property type="entry name" value="Phase 1 flagellin"/>
    <property type="match status" value="2"/>
</dbReference>
<dbReference type="InterPro" id="IPR010930">
    <property type="entry name" value="Flg_bb/hook_C_dom"/>
</dbReference>
<dbReference type="InterPro" id="IPR053927">
    <property type="entry name" value="FlgK_helical"/>
</dbReference>
<evidence type="ECO:0000256" key="4">
    <source>
        <dbReference type="ARBA" id="ARBA00016244"/>
    </source>
</evidence>
<keyword evidence="5" id="KW-0964">Secreted</keyword>
<keyword evidence="6" id="KW-0975">Bacterial flagellum</keyword>
<reference evidence="10 11" key="1">
    <citation type="submission" date="2019-03" db="EMBL/GenBank/DDBJ databases">
        <title>Genomic Encyclopedia of Type Strains, Phase IV (KMG-IV): sequencing the most valuable type-strain genomes for metagenomic binning, comparative biology and taxonomic classification.</title>
        <authorList>
            <person name="Goeker M."/>
        </authorList>
    </citation>
    <scope>NUCLEOTIDE SEQUENCE [LARGE SCALE GENOMIC DNA]</scope>
    <source>
        <strain evidence="10 11">DSM 203</strain>
    </source>
</reference>
<evidence type="ECO:0000256" key="1">
    <source>
        <dbReference type="ARBA" id="ARBA00004365"/>
    </source>
</evidence>
<evidence type="ECO:0000256" key="3">
    <source>
        <dbReference type="ARBA" id="ARBA00009677"/>
    </source>
</evidence>